<proteinExistence type="predicted"/>
<evidence type="ECO:0000313" key="5">
    <source>
        <dbReference type="EMBL" id="RUS77530.1"/>
    </source>
</evidence>
<comment type="caution">
    <text evidence="5">The sequence shown here is derived from an EMBL/GenBank/DDBJ whole genome shotgun (WGS) entry which is preliminary data.</text>
</comment>
<feature type="domain" description="Fibrinogen C-terminal" evidence="4">
    <location>
        <begin position="213"/>
        <end position="428"/>
    </location>
</feature>
<evidence type="ECO:0000256" key="3">
    <source>
        <dbReference type="SAM" id="SignalP"/>
    </source>
</evidence>
<feature type="coiled-coil region" evidence="2">
    <location>
        <begin position="57"/>
        <end position="135"/>
    </location>
</feature>
<dbReference type="PROSITE" id="PS00514">
    <property type="entry name" value="FIBRINOGEN_C_1"/>
    <property type="match status" value="1"/>
</dbReference>
<dbReference type="SUPFAM" id="SSF56496">
    <property type="entry name" value="Fibrinogen C-terminal domain-like"/>
    <property type="match status" value="1"/>
</dbReference>
<evidence type="ECO:0000256" key="2">
    <source>
        <dbReference type="SAM" id="Coils"/>
    </source>
</evidence>
<dbReference type="InterPro" id="IPR020837">
    <property type="entry name" value="Fibrinogen_CS"/>
</dbReference>
<dbReference type="Pfam" id="PF00147">
    <property type="entry name" value="Fibrinogen_C"/>
    <property type="match status" value="1"/>
</dbReference>
<dbReference type="Proteomes" id="UP000271974">
    <property type="component" value="Unassembled WGS sequence"/>
</dbReference>
<dbReference type="GO" id="GO:0005615">
    <property type="term" value="C:extracellular space"/>
    <property type="evidence" value="ECO:0007669"/>
    <property type="project" value="TreeGrafter"/>
</dbReference>
<evidence type="ECO:0000313" key="6">
    <source>
        <dbReference type="Proteomes" id="UP000271974"/>
    </source>
</evidence>
<gene>
    <name evidence="5" type="ORF">EGW08_014714</name>
</gene>
<feature type="chain" id="PRO_5019282123" description="Fibrinogen C-terminal domain-containing protein" evidence="3">
    <location>
        <begin position="26"/>
        <end position="429"/>
    </location>
</feature>
<protein>
    <recommendedName>
        <fullName evidence="4">Fibrinogen C-terminal domain-containing protein</fullName>
    </recommendedName>
</protein>
<dbReference type="PROSITE" id="PS51406">
    <property type="entry name" value="FIBRINOGEN_C_2"/>
    <property type="match status" value="1"/>
</dbReference>
<dbReference type="Gene3D" id="3.90.20.10">
    <property type="match status" value="1"/>
</dbReference>
<evidence type="ECO:0000259" key="4">
    <source>
        <dbReference type="PROSITE" id="PS51406"/>
    </source>
</evidence>
<dbReference type="SMART" id="SM00186">
    <property type="entry name" value="FBG"/>
    <property type="match status" value="1"/>
</dbReference>
<dbReference type="InterPro" id="IPR002181">
    <property type="entry name" value="Fibrinogen_a/b/g_C_dom"/>
</dbReference>
<dbReference type="OrthoDB" id="159395at2759"/>
<accession>A0A433T7M5</accession>
<reference evidence="5 6" key="1">
    <citation type="submission" date="2019-01" db="EMBL/GenBank/DDBJ databases">
        <title>A draft genome assembly of the solar-powered sea slug Elysia chlorotica.</title>
        <authorList>
            <person name="Cai H."/>
            <person name="Li Q."/>
            <person name="Fang X."/>
            <person name="Li J."/>
            <person name="Curtis N.E."/>
            <person name="Altenburger A."/>
            <person name="Shibata T."/>
            <person name="Feng M."/>
            <person name="Maeda T."/>
            <person name="Schwartz J.A."/>
            <person name="Shigenobu S."/>
            <person name="Lundholm N."/>
            <person name="Nishiyama T."/>
            <person name="Yang H."/>
            <person name="Hasebe M."/>
            <person name="Li S."/>
            <person name="Pierce S.K."/>
            <person name="Wang J."/>
        </authorList>
    </citation>
    <scope>NUCLEOTIDE SEQUENCE [LARGE SCALE GENOMIC DNA]</scope>
    <source>
        <strain evidence="5">EC2010</strain>
        <tissue evidence="5">Whole organism of an adult</tissue>
    </source>
</reference>
<dbReference type="CDD" id="cd00087">
    <property type="entry name" value="FReD"/>
    <property type="match status" value="1"/>
</dbReference>
<dbReference type="EMBL" id="RQTK01000574">
    <property type="protein sequence ID" value="RUS77530.1"/>
    <property type="molecule type" value="Genomic_DNA"/>
</dbReference>
<evidence type="ECO:0000256" key="1">
    <source>
        <dbReference type="ARBA" id="ARBA00023157"/>
    </source>
</evidence>
<feature type="signal peptide" evidence="3">
    <location>
        <begin position="1"/>
        <end position="25"/>
    </location>
</feature>
<dbReference type="STRING" id="188477.A0A433T7M5"/>
<dbReference type="Gene3D" id="3.90.215.10">
    <property type="entry name" value="Gamma Fibrinogen, chain A, domain 1"/>
    <property type="match status" value="1"/>
</dbReference>
<dbReference type="PANTHER" id="PTHR19143">
    <property type="entry name" value="FIBRINOGEN/TENASCIN/ANGIOPOEITIN"/>
    <property type="match status" value="1"/>
</dbReference>
<dbReference type="InterPro" id="IPR050373">
    <property type="entry name" value="Fibrinogen_C-term_domain"/>
</dbReference>
<keyword evidence="6" id="KW-1185">Reference proteome</keyword>
<dbReference type="InterPro" id="IPR036056">
    <property type="entry name" value="Fibrinogen-like_C"/>
</dbReference>
<keyword evidence="1" id="KW-1015">Disulfide bond</keyword>
<keyword evidence="3" id="KW-0732">Signal</keyword>
<keyword evidence="2" id="KW-0175">Coiled coil</keyword>
<dbReference type="AlphaFoldDB" id="A0A433T7M5"/>
<name>A0A433T7M5_ELYCH</name>
<sequence length="429" mass="48713">MGLRDLFTTARLVSLLVMTTTTSSATPGWAQTSGLSVPSAHDLNNTSQILLRLSLFMDRLDLRLETMDAKMNNIERVDIKLKTMELKIKSLDAITNNIDRLDVKLETIEAKIKNIDRLDAKLETIEAKMQPLEDSLKDKFNRTKKEMEELWAGILILTNTIEDHISVMKSDVKNSWQQFQLNTEENASKTINAFQSVAKKLNNTFVERFKSAYTDLFSPQICNKNGLLFYPYLAQYTVIGGKEIPGLDTEILCDTVTDRGGWIVIQRRVTGEVDFYRGWASYKAGFGSVDNDFWLGNDNIHTITSIGQYELRVEIKYRGESKFANYGNFSIDGGKESYTLHVGSYSGTAGDSLEYQNGQNFSTFDHDNDLLKYSNCAEFYHGAWWYKDCHHSNLNGRWGSGNTAGLVWLNTTGCKSAEFSEMKIRRLNE</sequence>
<dbReference type="PANTHER" id="PTHR19143:SF458">
    <property type="entry name" value="FIBRINOGEN C-TERMINAL DOMAIN-CONTAINING PROTEIN-RELATED"/>
    <property type="match status" value="1"/>
</dbReference>
<dbReference type="InterPro" id="IPR014716">
    <property type="entry name" value="Fibrinogen_a/b/g_C_1"/>
</dbReference>
<organism evidence="5 6">
    <name type="scientific">Elysia chlorotica</name>
    <name type="common">Eastern emerald elysia</name>
    <name type="synonym">Sea slug</name>
    <dbReference type="NCBI Taxonomy" id="188477"/>
    <lineage>
        <taxon>Eukaryota</taxon>
        <taxon>Metazoa</taxon>
        <taxon>Spiralia</taxon>
        <taxon>Lophotrochozoa</taxon>
        <taxon>Mollusca</taxon>
        <taxon>Gastropoda</taxon>
        <taxon>Heterobranchia</taxon>
        <taxon>Euthyneura</taxon>
        <taxon>Panpulmonata</taxon>
        <taxon>Sacoglossa</taxon>
        <taxon>Placobranchoidea</taxon>
        <taxon>Plakobranchidae</taxon>
        <taxon>Elysia</taxon>
    </lineage>
</organism>